<proteinExistence type="predicted"/>
<sequence length="430" mass="49182">MSSDLEQQITKACGQISEAVMNESLSAILFQAVNYFSRVFLFIDGLDECRFDVQSAILSKLHELCQSPQPKLKIFVSSRDEHTISKSLDKFPRLRVGEEHNSSDISYFVKETVKNKMNSESLRIRDISLRSEIITTLTSQAHGMFLWVHFQITDLCETDSDHGIRQVLRDLPKGMAETYARAVKKIARNPLKITRAQKIFKWIACAKRPLLITELAEAVAFDRTDKFWDSTKIPHTPRLIQDCGNLVVLDDDATARFAHHTVQQFLIGSLPESSISDFHFHPGEANIEAGQVCMTYLLFSDFESQITILEPDIAKGISQFPSPKAVIASVISYPKLWSAIFSSHSFWRYLFPRKVQQRSLTLELDLAQFLVLKKPPSPDMSKRYQLLSYAIENWLSHTSDITENDKCWKKFRSLATDRPTSFDIRPWGNP</sequence>
<evidence type="ECO:0008006" key="6">
    <source>
        <dbReference type="Google" id="ProtNLM"/>
    </source>
</evidence>
<dbReference type="InterPro" id="IPR054471">
    <property type="entry name" value="GPIID_WHD"/>
</dbReference>
<accession>A0A6A6GSM3</accession>
<dbReference type="Pfam" id="PF22939">
    <property type="entry name" value="WHD_GPIID"/>
    <property type="match status" value="1"/>
</dbReference>
<gene>
    <name evidence="4" type="ORF">EV356DRAFT_495443</name>
</gene>
<dbReference type="OrthoDB" id="7464126at2759"/>
<dbReference type="AlphaFoldDB" id="A0A6A6GSM3"/>
<feature type="non-terminal residue" evidence="4">
    <location>
        <position position="430"/>
    </location>
</feature>
<evidence type="ECO:0000256" key="1">
    <source>
        <dbReference type="ARBA" id="ARBA00022737"/>
    </source>
</evidence>
<name>A0A6A6GSM3_VIRVR</name>
<keyword evidence="1" id="KW-0677">Repeat</keyword>
<dbReference type="PANTHER" id="PTHR10039">
    <property type="entry name" value="AMELOGENIN"/>
    <property type="match status" value="1"/>
</dbReference>
<feature type="domain" description="GPI inositol-deacylase winged helix" evidence="2">
    <location>
        <begin position="195"/>
        <end position="269"/>
    </location>
</feature>
<evidence type="ECO:0000259" key="3">
    <source>
        <dbReference type="Pfam" id="PF24883"/>
    </source>
</evidence>
<evidence type="ECO:0000313" key="5">
    <source>
        <dbReference type="Proteomes" id="UP000800092"/>
    </source>
</evidence>
<feature type="domain" description="Nephrocystin 3-like N-terminal" evidence="3">
    <location>
        <begin position="20"/>
        <end position="79"/>
    </location>
</feature>
<dbReference type="Proteomes" id="UP000800092">
    <property type="component" value="Unassembled WGS sequence"/>
</dbReference>
<evidence type="ECO:0000259" key="2">
    <source>
        <dbReference type="Pfam" id="PF22939"/>
    </source>
</evidence>
<dbReference type="InterPro" id="IPR056884">
    <property type="entry name" value="NPHP3-like_N"/>
</dbReference>
<reference evidence="4" key="1">
    <citation type="journal article" date="2020" name="Stud. Mycol.">
        <title>101 Dothideomycetes genomes: a test case for predicting lifestyles and emergence of pathogens.</title>
        <authorList>
            <person name="Haridas S."/>
            <person name="Albert R."/>
            <person name="Binder M."/>
            <person name="Bloem J."/>
            <person name="Labutti K."/>
            <person name="Salamov A."/>
            <person name="Andreopoulos B."/>
            <person name="Baker S."/>
            <person name="Barry K."/>
            <person name="Bills G."/>
            <person name="Bluhm B."/>
            <person name="Cannon C."/>
            <person name="Castanera R."/>
            <person name="Culley D."/>
            <person name="Daum C."/>
            <person name="Ezra D."/>
            <person name="Gonzalez J."/>
            <person name="Henrissat B."/>
            <person name="Kuo A."/>
            <person name="Liang C."/>
            <person name="Lipzen A."/>
            <person name="Lutzoni F."/>
            <person name="Magnuson J."/>
            <person name="Mondo S."/>
            <person name="Nolan M."/>
            <person name="Ohm R."/>
            <person name="Pangilinan J."/>
            <person name="Park H.-J."/>
            <person name="Ramirez L."/>
            <person name="Alfaro M."/>
            <person name="Sun H."/>
            <person name="Tritt A."/>
            <person name="Yoshinaga Y."/>
            <person name="Zwiers L.-H."/>
            <person name="Turgeon B."/>
            <person name="Goodwin S."/>
            <person name="Spatafora J."/>
            <person name="Crous P."/>
            <person name="Grigoriev I."/>
        </authorList>
    </citation>
    <scope>NUCLEOTIDE SEQUENCE</scope>
    <source>
        <strain evidence="4">Tuck. ex Michener</strain>
    </source>
</reference>
<protein>
    <recommendedName>
        <fullName evidence="6">NACHT domain-containing protein</fullName>
    </recommendedName>
</protein>
<dbReference type="EMBL" id="ML991924">
    <property type="protein sequence ID" value="KAF2228500.1"/>
    <property type="molecule type" value="Genomic_DNA"/>
</dbReference>
<organism evidence="4 5">
    <name type="scientific">Viridothelium virens</name>
    <name type="common">Speckled blister lichen</name>
    <name type="synonym">Trypethelium virens</name>
    <dbReference type="NCBI Taxonomy" id="1048519"/>
    <lineage>
        <taxon>Eukaryota</taxon>
        <taxon>Fungi</taxon>
        <taxon>Dikarya</taxon>
        <taxon>Ascomycota</taxon>
        <taxon>Pezizomycotina</taxon>
        <taxon>Dothideomycetes</taxon>
        <taxon>Dothideomycetes incertae sedis</taxon>
        <taxon>Trypetheliales</taxon>
        <taxon>Trypetheliaceae</taxon>
        <taxon>Viridothelium</taxon>
    </lineage>
</organism>
<dbReference type="Pfam" id="PF24883">
    <property type="entry name" value="NPHP3_N"/>
    <property type="match status" value="1"/>
</dbReference>
<evidence type="ECO:0000313" key="4">
    <source>
        <dbReference type="EMBL" id="KAF2228500.1"/>
    </source>
</evidence>
<keyword evidence="5" id="KW-1185">Reference proteome</keyword>